<evidence type="ECO:0000256" key="6">
    <source>
        <dbReference type="RuleBase" id="RU000416"/>
    </source>
</evidence>
<dbReference type="PANTHER" id="PTHR10629:SF52">
    <property type="entry name" value="DNA (CYTOSINE-5)-METHYLTRANSFERASE 1"/>
    <property type="match status" value="1"/>
</dbReference>
<dbReference type="KEGG" id="ttq:NIES37_44690"/>
<dbReference type="AlphaFoldDB" id="A0A1Z4N447"/>
<protein>
    <recommendedName>
        <fullName evidence="7">Cytosine-specific methyltransferase</fullName>
        <ecNumber evidence="7">2.1.1.37</ecNumber>
    </recommendedName>
</protein>
<dbReference type="PROSITE" id="PS51679">
    <property type="entry name" value="SAM_MT_C5"/>
    <property type="match status" value="1"/>
</dbReference>
<comment type="similarity">
    <text evidence="5 6">Belongs to the class I-like SAM-binding methyltransferase superfamily. C5-methyltransferase family.</text>
</comment>
<evidence type="ECO:0000313" key="8">
    <source>
        <dbReference type="EMBL" id="BAZ00477.1"/>
    </source>
</evidence>
<dbReference type="PROSITE" id="PS00094">
    <property type="entry name" value="C5_MTASE_1"/>
    <property type="match status" value="1"/>
</dbReference>
<organism evidence="8 9">
    <name type="scientific">Tolypothrix tenuis PCC 7101</name>
    <dbReference type="NCBI Taxonomy" id="231146"/>
    <lineage>
        <taxon>Bacteria</taxon>
        <taxon>Bacillati</taxon>
        <taxon>Cyanobacteriota</taxon>
        <taxon>Cyanophyceae</taxon>
        <taxon>Nostocales</taxon>
        <taxon>Tolypothrichaceae</taxon>
        <taxon>Tolypothrix</taxon>
    </lineage>
</organism>
<dbReference type="Pfam" id="PF00145">
    <property type="entry name" value="DNA_methylase"/>
    <property type="match status" value="1"/>
</dbReference>
<evidence type="ECO:0000256" key="1">
    <source>
        <dbReference type="ARBA" id="ARBA00022603"/>
    </source>
</evidence>
<evidence type="ECO:0000256" key="4">
    <source>
        <dbReference type="ARBA" id="ARBA00022747"/>
    </source>
</evidence>
<evidence type="ECO:0000256" key="5">
    <source>
        <dbReference type="PROSITE-ProRule" id="PRU01016"/>
    </source>
</evidence>
<accession>A0A1Z4N447</accession>
<gene>
    <name evidence="8" type="primary">dcm</name>
    <name evidence="8" type="ORF">NIES37_44690</name>
</gene>
<dbReference type="Gene3D" id="3.40.50.150">
    <property type="entry name" value="Vaccinia Virus protein VP39"/>
    <property type="match status" value="1"/>
</dbReference>
<comment type="catalytic activity">
    <reaction evidence="7">
        <text>a 2'-deoxycytidine in DNA + S-adenosyl-L-methionine = a 5-methyl-2'-deoxycytidine in DNA + S-adenosyl-L-homocysteine + H(+)</text>
        <dbReference type="Rhea" id="RHEA:13681"/>
        <dbReference type="Rhea" id="RHEA-COMP:11369"/>
        <dbReference type="Rhea" id="RHEA-COMP:11370"/>
        <dbReference type="ChEBI" id="CHEBI:15378"/>
        <dbReference type="ChEBI" id="CHEBI:57856"/>
        <dbReference type="ChEBI" id="CHEBI:59789"/>
        <dbReference type="ChEBI" id="CHEBI:85452"/>
        <dbReference type="ChEBI" id="CHEBI:85454"/>
        <dbReference type="EC" id="2.1.1.37"/>
    </reaction>
</comment>
<keyword evidence="4" id="KW-0680">Restriction system</keyword>
<dbReference type="GO" id="GO:0009307">
    <property type="term" value="P:DNA restriction-modification system"/>
    <property type="evidence" value="ECO:0007669"/>
    <property type="project" value="UniProtKB-KW"/>
</dbReference>
<evidence type="ECO:0000256" key="2">
    <source>
        <dbReference type="ARBA" id="ARBA00022679"/>
    </source>
</evidence>
<dbReference type="EMBL" id="AP018248">
    <property type="protein sequence ID" value="BAZ00477.1"/>
    <property type="molecule type" value="Genomic_DNA"/>
</dbReference>
<dbReference type="InterPro" id="IPR018117">
    <property type="entry name" value="C5_DNA_meth_AS"/>
</dbReference>
<evidence type="ECO:0000256" key="3">
    <source>
        <dbReference type="ARBA" id="ARBA00022691"/>
    </source>
</evidence>
<dbReference type="EC" id="2.1.1.37" evidence="7"/>
<dbReference type="GO" id="GO:0032259">
    <property type="term" value="P:methylation"/>
    <property type="evidence" value="ECO:0007669"/>
    <property type="project" value="UniProtKB-KW"/>
</dbReference>
<dbReference type="SUPFAM" id="SSF53335">
    <property type="entry name" value="S-adenosyl-L-methionine-dependent methyltransferases"/>
    <property type="match status" value="1"/>
</dbReference>
<name>A0A1Z4N447_9CYAN</name>
<evidence type="ECO:0000313" key="9">
    <source>
        <dbReference type="Proteomes" id="UP000218785"/>
    </source>
</evidence>
<keyword evidence="1 5" id="KW-0489">Methyltransferase</keyword>
<proteinExistence type="inferred from homology"/>
<dbReference type="REBASE" id="208946">
    <property type="entry name" value="M1.Tte7101ORF44690P"/>
</dbReference>
<evidence type="ECO:0000256" key="7">
    <source>
        <dbReference type="RuleBase" id="RU000417"/>
    </source>
</evidence>
<dbReference type="Proteomes" id="UP000218785">
    <property type="component" value="Chromosome"/>
</dbReference>
<keyword evidence="2 5" id="KW-0808">Transferase</keyword>
<dbReference type="PRINTS" id="PR00105">
    <property type="entry name" value="C5METTRFRASE"/>
</dbReference>
<dbReference type="NCBIfam" id="TIGR00675">
    <property type="entry name" value="dcm"/>
    <property type="match status" value="1"/>
</dbReference>
<feature type="active site" evidence="5">
    <location>
        <position position="95"/>
    </location>
</feature>
<dbReference type="InterPro" id="IPR050390">
    <property type="entry name" value="C5-Methyltransferase"/>
</dbReference>
<dbReference type="InterPro" id="IPR029063">
    <property type="entry name" value="SAM-dependent_MTases_sf"/>
</dbReference>
<sequence length="178" mass="19997">MAGNMTITEKIHHQQKPVTLSLFTGAGGLDIGFHHAGFRIVACVEQEKIFCQTLQLNLGRYLEPDCQIINKDIRILEPHEINVTQVDFIIGGPPCQSFSAIGRRAGGISGILDARGSLFEHYCRLVKHYQPQGFLFENVRGILSANKGKDRANASKFLMITTKVKNQRKNQDFAFDYF</sequence>
<dbReference type="PANTHER" id="PTHR10629">
    <property type="entry name" value="CYTOSINE-SPECIFIC METHYLTRANSFERASE"/>
    <property type="match status" value="1"/>
</dbReference>
<reference evidence="8 9" key="1">
    <citation type="submission" date="2017-06" db="EMBL/GenBank/DDBJ databases">
        <title>Genome sequencing of cyanobaciteial culture collection at National Institute for Environmental Studies (NIES).</title>
        <authorList>
            <person name="Hirose Y."/>
            <person name="Shimura Y."/>
            <person name="Fujisawa T."/>
            <person name="Nakamura Y."/>
            <person name="Kawachi M."/>
        </authorList>
    </citation>
    <scope>NUCLEOTIDE SEQUENCE [LARGE SCALE GENOMIC DNA]</scope>
    <source>
        <strain evidence="8 9">NIES-37</strain>
    </source>
</reference>
<keyword evidence="3 5" id="KW-0949">S-adenosyl-L-methionine</keyword>
<dbReference type="GO" id="GO:0003886">
    <property type="term" value="F:DNA (cytosine-5-)-methyltransferase activity"/>
    <property type="evidence" value="ECO:0007669"/>
    <property type="project" value="UniProtKB-EC"/>
</dbReference>
<keyword evidence="9" id="KW-1185">Reference proteome</keyword>
<dbReference type="InterPro" id="IPR001525">
    <property type="entry name" value="C5_MeTfrase"/>
</dbReference>